<dbReference type="EMBL" id="MNYY01000120">
    <property type="protein sequence ID" value="OIP68532.1"/>
    <property type="molecule type" value="Genomic_DNA"/>
</dbReference>
<dbReference type="SUPFAM" id="SSF53335">
    <property type="entry name" value="S-adenosyl-L-methionine-dependent methyltransferases"/>
    <property type="match status" value="1"/>
</dbReference>
<dbReference type="PANTHER" id="PTHR13370">
    <property type="entry name" value="RNA METHYLASE-RELATED"/>
    <property type="match status" value="1"/>
</dbReference>
<comment type="catalytic activity">
    <reaction evidence="6">
        <text>a 2'-deoxyadenosine in DNA + S-adenosyl-L-methionine = an N(6)-methyl-2'-deoxyadenosine in DNA + S-adenosyl-L-homocysteine + H(+)</text>
        <dbReference type="Rhea" id="RHEA:15197"/>
        <dbReference type="Rhea" id="RHEA-COMP:12418"/>
        <dbReference type="Rhea" id="RHEA-COMP:12419"/>
        <dbReference type="ChEBI" id="CHEBI:15378"/>
        <dbReference type="ChEBI" id="CHEBI:57856"/>
        <dbReference type="ChEBI" id="CHEBI:59789"/>
        <dbReference type="ChEBI" id="CHEBI:90615"/>
        <dbReference type="ChEBI" id="CHEBI:90616"/>
        <dbReference type="EC" id="2.1.1.72"/>
    </reaction>
</comment>
<dbReference type="PROSITE" id="PS00092">
    <property type="entry name" value="N6_MTASE"/>
    <property type="match status" value="1"/>
</dbReference>
<comment type="similarity">
    <text evidence="1">Belongs to the N(4)/N(6)-methyltransferase family.</text>
</comment>
<dbReference type="PANTHER" id="PTHR13370:SF24">
    <property type="entry name" value="TYPE III RESTRICTION-MODIFICATION ENZYME STYLTI MOD SUBUNIT"/>
    <property type="match status" value="1"/>
</dbReference>
<comment type="caution">
    <text evidence="8">The sequence shown here is derived from an EMBL/GenBank/DDBJ whole genome shotgun (WGS) entry which is preliminary data.</text>
</comment>
<dbReference type="GO" id="GO:0003677">
    <property type="term" value="F:DNA binding"/>
    <property type="evidence" value="ECO:0007669"/>
    <property type="project" value="InterPro"/>
</dbReference>
<evidence type="ECO:0000256" key="2">
    <source>
        <dbReference type="ARBA" id="ARBA00011900"/>
    </source>
</evidence>
<dbReference type="InterPro" id="IPR002052">
    <property type="entry name" value="DNA_methylase_N6_adenine_CS"/>
</dbReference>
<keyword evidence="5" id="KW-0949">S-adenosyl-L-methionine</keyword>
<reference evidence="8 9" key="1">
    <citation type="journal article" date="2016" name="Environ. Microbiol.">
        <title>Genomic resolution of a cold subsurface aquifer community provides metabolic insights for novel microbes adapted to high CO concentrations.</title>
        <authorList>
            <person name="Probst A.J."/>
            <person name="Castelle C.J."/>
            <person name="Singh A."/>
            <person name="Brown C.T."/>
            <person name="Anantharaman K."/>
            <person name="Sharon I."/>
            <person name="Hug L.A."/>
            <person name="Burstein D."/>
            <person name="Emerson J.B."/>
            <person name="Thomas B.C."/>
            <person name="Banfield J.F."/>
        </authorList>
    </citation>
    <scope>NUCLEOTIDE SEQUENCE [LARGE SCALE GENOMIC DNA]</scope>
    <source>
        <strain evidence="8">CG2_30_33_13</strain>
    </source>
</reference>
<dbReference type="Gene3D" id="3.40.50.150">
    <property type="entry name" value="Vaccinia Virus protein VP39"/>
    <property type="match status" value="1"/>
</dbReference>
<evidence type="ECO:0000256" key="6">
    <source>
        <dbReference type="ARBA" id="ARBA00047942"/>
    </source>
</evidence>
<dbReference type="Proteomes" id="UP000182763">
    <property type="component" value="Unassembled WGS sequence"/>
</dbReference>
<dbReference type="GO" id="GO:0009007">
    <property type="term" value="F:site-specific DNA-methyltransferase (adenine-specific) activity"/>
    <property type="evidence" value="ECO:0007669"/>
    <property type="project" value="UniProtKB-EC"/>
</dbReference>
<dbReference type="InterPro" id="IPR002941">
    <property type="entry name" value="DNA_methylase_N4/N6"/>
</dbReference>
<name>A0A1J5G886_9BACT</name>
<dbReference type="GO" id="GO:0008170">
    <property type="term" value="F:N-methyltransferase activity"/>
    <property type="evidence" value="ECO:0007669"/>
    <property type="project" value="InterPro"/>
</dbReference>
<organism evidence="8 9">
    <name type="scientific">Candidatus Infernicultor aquiphilus</name>
    <dbReference type="NCBI Taxonomy" id="1805029"/>
    <lineage>
        <taxon>Bacteria</taxon>
        <taxon>Pseudomonadati</taxon>
        <taxon>Atribacterota</taxon>
        <taxon>Candidatus Phoenicimicrobiia</taxon>
        <taxon>Candidatus Pheonicimicrobiales</taxon>
        <taxon>Candidatus Phoenicimicrobiaceae</taxon>
        <taxon>Candidatus Infernicultor</taxon>
    </lineage>
</organism>
<keyword evidence="3" id="KW-0489">Methyltransferase</keyword>
<evidence type="ECO:0000256" key="4">
    <source>
        <dbReference type="ARBA" id="ARBA00022679"/>
    </source>
</evidence>
<evidence type="ECO:0000313" key="8">
    <source>
        <dbReference type="EMBL" id="OIP68532.1"/>
    </source>
</evidence>
<dbReference type="Pfam" id="PF01555">
    <property type="entry name" value="N6_N4_Mtase"/>
    <property type="match status" value="1"/>
</dbReference>
<keyword evidence="4" id="KW-0808">Transferase</keyword>
<accession>A0A1J5G886</accession>
<dbReference type="STRING" id="1805029.AUK42_06195"/>
<feature type="domain" description="DNA methylase N-4/N-6" evidence="7">
    <location>
        <begin position="117"/>
        <end position="345"/>
    </location>
</feature>
<dbReference type="GO" id="GO:0032259">
    <property type="term" value="P:methylation"/>
    <property type="evidence" value="ECO:0007669"/>
    <property type="project" value="UniProtKB-KW"/>
</dbReference>
<evidence type="ECO:0000313" key="9">
    <source>
        <dbReference type="Proteomes" id="UP000182763"/>
    </source>
</evidence>
<protein>
    <recommendedName>
        <fullName evidence="2">site-specific DNA-methyltransferase (adenine-specific)</fullName>
        <ecNumber evidence="2">2.1.1.72</ecNumber>
    </recommendedName>
</protein>
<dbReference type="InterPro" id="IPR029063">
    <property type="entry name" value="SAM-dependent_MTases_sf"/>
</dbReference>
<dbReference type="PRINTS" id="PR00506">
    <property type="entry name" value="D21N6MTFRASE"/>
</dbReference>
<evidence type="ECO:0000256" key="5">
    <source>
        <dbReference type="ARBA" id="ARBA00022691"/>
    </source>
</evidence>
<dbReference type="GO" id="GO:0005737">
    <property type="term" value="C:cytoplasm"/>
    <property type="evidence" value="ECO:0007669"/>
    <property type="project" value="TreeGrafter"/>
</dbReference>
<evidence type="ECO:0000256" key="1">
    <source>
        <dbReference type="ARBA" id="ARBA00006594"/>
    </source>
</evidence>
<evidence type="ECO:0000256" key="3">
    <source>
        <dbReference type="ARBA" id="ARBA00022603"/>
    </source>
</evidence>
<proteinExistence type="inferred from homology"/>
<dbReference type="EC" id="2.1.1.72" evidence="2"/>
<sequence length="661" mass="76849">MAKQSFFDDYKIKKEVLGVVKKYGKLPEDFRFDSELFDLNKALGVDKTAKLLYDGKKDKRTIIDKTISAPFQEIRKFGESKEKSEIEGEKYWNNKLIYGDNLQALKYLLDNDYKEQIKLIYIDPPFATQSDFSKGEVKAYKDKLEGAEFTEFLRERLILMKELLTKDGSIYVHLDQKMGHYIKVIADEVFGKENFRNEIIWWYKDPSGQTKTFYKQKHGNIFFYSKNNKYTFNLDDVRMPYSEGTLKQAEARTKSFGRIVKVNPLGKIREDVWEISIINSQAKERTDYPTQKPEKILEVIIKASSNKNDIVLDAFVGSGTTCAVAEKLNRKWIGIDAGKLAIYTSQKRILDIENHKPFIVMNSGVYEIKDIDRQVKIDENLYKDFACDLFQVDRNKKETINGVDFSGKYGNNYVYVFRNKGKIFRQDLKKLEDKLKGKLKRVYIIISQNQDKVYTNYLKINNTEFYIHKIPYSLIVQFAIENKDSSLIINHLRKNYILKVNRGNLKNTDDENAPEIDKKALEKINKISQVKKKSDIETKFSNIAGFDFVNTFEIEISEKIKEKKDGVEIGIDKVKIGDKEGINNLSMILVDKNYNGKSFKVSDTFFAEDDIEEDEEGNKKEIKGFVKTKKINIDKKGLGKEIGVIYLDDFGNELFKEFSLK</sequence>
<dbReference type="InterPro" id="IPR002295">
    <property type="entry name" value="N4/N6-MTase_EcoPI_Mod-like"/>
</dbReference>
<dbReference type="AlphaFoldDB" id="A0A1J5G886"/>
<gene>
    <name evidence="8" type="ORF">AUK42_06195</name>
</gene>
<evidence type="ECO:0000259" key="7">
    <source>
        <dbReference type="Pfam" id="PF01555"/>
    </source>
</evidence>